<dbReference type="Ensembl" id="ENSLACT00000018528.1">
    <property type="protein sequence ID" value="ENSLACP00000018395.1"/>
    <property type="gene ID" value="ENSLACG00000016202.1"/>
</dbReference>
<evidence type="ECO:0000256" key="6">
    <source>
        <dbReference type="ARBA" id="ARBA00022702"/>
    </source>
</evidence>
<dbReference type="PROSITE" id="PS51362">
    <property type="entry name" value="TGF_BETA_2"/>
    <property type="match status" value="1"/>
</dbReference>
<evidence type="ECO:0000256" key="2">
    <source>
        <dbReference type="ARBA" id="ARBA00006656"/>
    </source>
</evidence>
<keyword evidence="18" id="KW-1185">Reference proteome</keyword>
<dbReference type="InterPro" id="IPR001839">
    <property type="entry name" value="TGF-b_C"/>
</dbReference>
<evidence type="ECO:0000256" key="8">
    <source>
        <dbReference type="ARBA" id="ARBA00023030"/>
    </source>
</evidence>
<dbReference type="InterPro" id="IPR015615">
    <property type="entry name" value="TGF-beta-rel"/>
</dbReference>
<evidence type="ECO:0000313" key="18">
    <source>
        <dbReference type="Proteomes" id="UP000008672"/>
    </source>
</evidence>
<comment type="subcellular location">
    <subcellularLocation>
        <location evidence="1">Secreted</location>
    </subcellularLocation>
</comment>
<dbReference type="FunFam" id="2.10.90.10:FF:000039">
    <property type="entry name" value="growth/differentiation factor 15"/>
    <property type="match status" value="1"/>
</dbReference>
<evidence type="ECO:0000256" key="1">
    <source>
        <dbReference type="ARBA" id="ARBA00004613"/>
    </source>
</evidence>
<dbReference type="eggNOG" id="KOG3900">
    <property type="taxonomic scope" value="Eukaryota"/>
</dbReference>
<evidence type="ECO:0000256" key="13">
    <source>
        <dbReference type="RuleBase" id="RU000354"/>
    </source>
</evidence>
<keyword evidence="6" id="KW-0372">Hormone</keyword>
<evidence type="ECO:0000256" key="10">
    <source>
        <dbReference type="ARBA" id="ARBA00023180"/>
    </source>
</evidence>
<dbReference type="Pfam" id="PF00019">
    <property type="entry name" value="TGF_beta"/>
    <property type="match status" value="1"/>
</dbReference>
<evidence type="ECO:0000256" key="5">
    <source>
        <dbReference type="ARBA" id="ARBA00022685"/>
    </source>
</evidence>
<dbReference type="Gene3D" id="2.10.90.10">
    <property type="entry name" value="Cystine-knot cytokines"/>
    <property type="match status" value="1"/>
</dbReference>
<dbReference type="GO" id="GO:0005179">
    <property type="term" value="F:hormone activity"/>
    <property type="evidence" value="ECO:0007669"/>
    <property type="project" value="UniProtKB-KW"/>
</dbReference>
<feature type="coiled-coil region" evidence="14">
    <location>
        <begin position="61"/>
        <end position="88"/>
    </location>
</feature>
<dbReference type="PRINTS" id="PR00669">
    <property type="entry name" value="INHIBINA"/>
</dbReference>
<dbReference type="Gene3D" id="2.60.120.970">
    <property type="match status" value="1"/>
</dbReference>
<evidence type="ECO:0000313" key="17">
    <source>
        <dbReference type="Ensembl" id="ENSLACP00000018395.1"/>
    </source>
</evidence>
<reference evidence="17" key="3">
    <citation type="submission" date="2025-09" db="UniProtKB">
        <authorList>
            <consortium name="Ensembl"/>
        </authorList>
    </citation>
    <scope>IDENTIFICATION</scope>
</reference>
<dbReference type="HOGENOM" id="CLU_064099_0_0_1"/>
<reference evidence="18" key="1">
    <citation type="submission" date="2011-08" db="EMBL/GenBank/DDBJ databases">
        <title>The draft genome of Latimeria chalumnae.</title>
        <authorList>
            <person name="Di Palma F."/>
            <person name="Alfoldi J."/>
            <person name="Johnson J."/>
            <person name="Berlin A."/>
            <person name="Gnerre S."/>
            <person name="Jaffe D."/>
            <person name="MacCallum I."/>
            <person name="Young S."/>
            <person name="Walker B.J."/>
            <person name="Lander E."/>
            <person name="Lindblad-Toh K."/>
        </authorList>
    </citation>
    <scope>NUCLEOTIDE SEQUENCE [LARGE SCALE GENOMIC DNA]</scope>
    <source>
        <strain evidence="18">Wild caught</strain>
    </source>
</reference>
<evidence type="ECO:0000256" key="12">
    <source>
        <dbReference type="ARBA" id="ARBA00068934"/>
    </source>
</evidence>
<dbReference type="SMART" id="SM00204">
    <property type="entry name" value="TGFB"/>
    <property type="match status" value="1"/>
</dbReference>
<evidence type="ECO:0000259" key="16">
    <source>
        <dbReference type="PROSITE" id="PS51362"/>
    </source>
</evidence>
<keyword evidence="8 13" id="KW-0339">Growth factor</keyword>
<evidence type="ECO:0000256" key="15">
    <source>
        <dbReference type="SAM" id="SignalP"/>
    </source>
</evidence>
<comment type="similarity">
    <text evidence="2 13">Belongs to the TGF-beta family.</text>
</comment>
<evidence type="ECO:0000256" key="14">
    <source>
        <dbReference type="SAM" id="Coils"/>
    </source>
</evidence>
<accession>H3B924</accession>
<evidence type="ECO:0000256" key="3">
    <source>
        <dbReference type="ARBA" id="ARBA00022514"/>
    </source>
</evidence>
<dbReference type="Proteomes" id="UP000008672">
    <property type="component" value="Unassembled WGS sequence"/>
</dbReference>
<dbReference type="InParanoid" id="H3B924"/>
<dbReference type="GO" id="GO:0005615">
    <property type="term" value="C:extracellular space"/>
    <property type="evidence" value="ECO:0007669"/>
    <property type="project" value="UniProtKB-KW"/>
</dbReference>
<keyword evidence="7 15" id="KW-0732">Signal</keyword>
<keyword evidence="5" id="KW-0165">Cleavage on pair of basic residues</keyword>
<dbReference type="InterPro" id="IPR029034">
    <property type="entry name" value="Cystine-knot_cytokine"/>
</dbReference>
<dbReference type="GO" id="GO:0008083">
    <property type="term" value="F:growth factor activity"/>
    <property type="evidence" value="ECO:0007669"/>
    <property type="project" value="UniProtKB-KW"/>
</dbReference>
<dbReference type="GeneTree" id="ENSGT00940000161872"/>
<dbReference type="PANTHER" id="PTHR11848">
    <property type="entry name" value="TGF-BETA FAMILY"/>
    <property type="match status" value="1"/>
</dbReference>
<reference evidence="17" key="2">
    <citation type="submission" date="2025-08" db="UniProtKB">
        <authorList>
            <consortium name="Ensembl"/>
        </authorList>
    </citation>
    <scope>IDENTIFICATION</scope>
</reference>
<evidence type="ECO:0000256" key="9">
    <source>
        <dbReference type="ARBA" id="ARBA00023157"/>
    </source>
</evidence>
<comment type="subunit">
    <text evidence="11">Homodimer; disulfide-linked. Interacts with GFRAL and RET; ligand of GFRAL, which mediates GDF15 internalization and cellular signaling through interaction with RET via the formation of a 2:2:2 ternary complex composed of GDF15, GFRAL and RET.</text>
</comment>
<feature type="chain" id="PRO_5003579895" description="Growth/differentiation factor 15" evidence="15">
    <location>
        <begin position="25"/>
        <end position="356"/>
    </location>
</feature>
<keyword evidence="10" id="KW-0325">Glycoprotein</keyword>
<dbReference type="STRING" id="7897.ENSLACP00000018395"/>
<dbReference type="AlphaFoldDB" id="H3B924"/>
<evidence type="ECO:0000256" key="7">
    <source>
        <dbReference type="ARBA" id="ARBA00022729"/>
    </source>
</evidence>
<dbReference type="CDD" id="cd19376">
    <property type="entry name" value="TGF_beta_GDF15"/>
    <property type="match status" value="1"/>
</dbReference>
<sequence>MGRSLSVSSFATCAVLLFLSEVELRPHGDRRERVQVEAVKMSILEHLGLQRPPSVRERLNEEELKKMYQLYEEKLNELRRNKSAEDDHSANHKSTVCLLTSKCKYLCIFKKTFWNNAISLFCRPKLCLNIAITKYSKNKVLNTSFLQGGQHPFKKKRERERVSNTFWRLLDSKLLDVDTFSLDVGSAVQQWIASTEESLQLVLEFSPTVSVVDAPLFKEGKDQLTLEIETQENASIRSPRERRAVSSEEDCKKSDKKCCRKSQRVSFKEIGWSDWVIAPESYTMRFCDGSCPHNYKPASMHAQIKAKMHHFSNGHTPAPCCVPAAYEPMLLMHYNSEGKLTLTPFEDMIVSKCHCA</sequence>
<dbReference type="PROSITE" id="PS00250">
    <property type="entry name" value="TGF_BETA_1"/>
    <property type="match status" value="1"/>
</dbReference>
<protein>
    <recommendedName>
        <fullName evidence="12">Growth/differentiation factor 15</fullName>
    </recommendedName>
</protein>
<evidence type="ECO:0000256" key="11">
    <source>
        <dbReference type="ARBA" id="ARBA00063341"/>
    </source>
</evidence>
<keyword evidence="4" id="KW-0964">Secreted</keyword>
<dbReference type="SUPFAM" id="SSF57501">
    <property type="entry name" value="Cystine-knot cytokines"/>
    <property type="match status" value="1"/>
</dbReference>
<feature type="domain" description="TGF-beta family profile" evidence="16">
    <location>
        <begin position="240"/>
        <end position="356"/>
    </location>
</feature>
<dbReference type="OMA" id="EYTMHFC"/>
<keyword evidence="9" id="KW-1015">Disulfide bond</keyword>
<evidence type="ECO:0000256" key="4">
    <source>
        <dbReference type="ARBA" id="ARBA00022525"/>
    </source>
</evidence>
<dbReference type="EMBL" id="AFYH01045579">
    <property type="status" value="NOT_ANNOTATED_CDS"/>
    <property type="molecule type" value="Genomic_DNA"/>
</dbReference>
<dbReference type="GO" id="GO:0005125">
    <property type="term" value="F:cytokine activity"/>
    <property type="evidence" value="ECO:0007669"/>
    <property type="project" value="UniProtKB-KW"/>
</dbReference>
<keyword evidence="14" id="KW-0175">Coiled coil</keyword>
<keyword evidence="3" id="KW-0202">Cytokine</keyword>
<feature type="signal peptide" evidence="15">
    <location>
        <begin position="1"/>
        <end position="24"/>
    </location>
</feature>
<organism evidence="17 18">
    <name type="scientific">Latimeria chalumnae</name>
    <name type="common">Coelacanth</name>
    <dbReference type="NCBI Taxonomy" id="7897"/>
    <lineage>
        <taxon>Eukaryota</taxon>
        <taxon>Metazoa</taxon>
        <taxon>Chordata</taxon>
        <taxon>Craniata</taxon>
        <taxon>Vertebrata</taxon>
        <taxon>Euteleostomi</taxon>
        <taxon>Coelacanthiformes</taxon>
        <taxon>Coelacanthidae</taxon>
        <taxon>Latimeria</taxon>
    </lineage>
</organism>
<name>H3B924_LATCH</name>
<dbReference type="InterPro" id="IPR017948">
    <property type="entry name" value="TGFb_CS"/>
</dbReference>
<dbReference type="PANTHER" id="PTHR11848:SF78">
    <property type="entry name" value="GROWTH_DIFFERENTIATION FACTOR 15"/>
    <property type="match status" value="1"/>
</dbReference>
<proteinExistence type="inferred from homology"/>